<name>A0ABP7P8J8_9ACTN</name>
<dbReference type="Gene3D" id="3.60.15.10">
    <property type="entry name" value="Ribonuclease Z/Hydroxyacylglutathione hydrolase-like"/>
    <property type="match status" value="1"/>
</dbReference>
<dbReference type="RefSeq" id="WP_425587792.1">
    <property type="nucleotide sequence ID" value="NZ_BAABCQ010000016.1"/>
</dbReference>
<dbReference type="Proteomes" id="UP001500034">
    <property type="component" value="Unassembled WGS sequence"/>
</dbReference>
<proteinExistence type="predicted"/>
<feature type="region of interest" description="Disordered" evidence="1">
    <location>
        <begin position="1"/>
        <end position="32"/>
    </location>
</feature>
<dbReference type="EMBL" id="BAABCQ010000016">
    <property type="protein sequence ID" value="GAA3961530.1"/>
    <property type="molecule type" value="Genomic_DNA"/>
</dbReference>
<accession>A0ABP7P8J8</accession>
<gene>
    <name evidence="2" type="ORF">GCM10022384_12470</name>
</gene>
<evidence type="ECO:0000313" key="2">
    <source>
        <dbReference type="EMBL" id="GAA3961530.1"/>
    </source>
</evidence>
<organism evidence="2 3">
    <name type="scientific">Streptomyces marokkonensis</name>
    <dbReference type="NCBI Taxonomy" id="324855"/>
    <lineage>
        <taxon>Bacteria</taxon>
        <taxon>Bacillati</taxon>
        <taxon>Actinomycetota</taxon>
        <taxon>Actinomycetes</taxon>
        <taxon>Kitasatosporales</taxon>
        <taxon>Streptomycetaceae</taxon>
        <taxon>Streptomyces</taxon>
    </lineage>
</organism>
<protein>
    <submittedName>
        <fullName evidence="2">Uncharacterized protein</fullName>
    </submittedName>
</protein>
<comment type="caution">
    <text evidence="2">The sequence shown here is derived from an EMBL/GenBank/DDBJ whole genome shotgun (WGS) entry which is preliminary data.</text>
</comment>
<keyword evidence="3" id="KW-1185">Reference proteome</keyword>
<sequence>MSPPPRDTATTRRGRRRDGPCRTPRLTGTSGCDGRRLIAFGDALHPPIRIDHPEWSSAFDHDPAQAAGHRRRLVAEWEEPDTIGFGIHFADVVFGDARRGGDGPARRPLDA</sequence>
<reference evidence="3" key="1">
    <citation type="journal article" date="2019" name="Int. J. Syst. Evol. Microbiol.">
        <title>The Global Catalogue of Microorganisms (GCM) 10K type strain sequencing project: providing services to taxonomists for standard genome sequencing and annotation.</title>
        <authorList>
            <consortium name="The Broad Institute Genomics Platform"/>
            <consortium name="The Broad Institute Genome Sequencing Center for Infectious Disease"/>
            <person name="Wu L."/>
            <person name="Ma J."/>
        </authorList>
    </citation>
    <scope>NUCLEOTIDE SEQUENCE [LARGE SCALE GENOMIC DNA]</scope>
    <source>
        <strain evidence="3">JCM 17027</strain>
    </source>
</reference>
<dbReference type="InterPro" id="IPR036866">
    <property type="entry name" value="RibonucZ/Hydroxyglut_hydro"/>
</dbReference>
<evidence type="ECO:0000313" key="3">
    <source>
        <dbReference type="Proteomes" id="UP001500034"/>
    </source>
</evidence>
<evidence type="ECO:0000256" key="1">
    <source>
        <dbReference type="SAM" id="MobiDB-lite"/>
    </source>
</evidence>